<dbReference type="EMBL" id="VUJU01012680">
    <property type="protein sequence ID" value="KAF0707057.1"/>
    <property type="molecule type" value="Genomic_DNA"/>
</dbReference>
<dbReference type="AlphaFoldDB" id="A0A6G0VT99"/>
<evidence type="ECO:0000259" key="4">
    <source>
        <dbReference type="Pfam" id="PF21789"/>
    </source>
</evidence>
<feature type="domain" description="Transposable element P transposase-like C-terminal" evidence="1">
    <location>
        <begin position="355"/>
        <end position="448"/>
    </location>
</feature>
<feature type="domain" description="Transposable element P transposase-like GTP-binding insertion" evidence="3">
    <location>
        <begin position="130"/>
        <end position="241"/>
    </location>
</feature>
<evidence type="ECO:0000259" key="3">
    <source>
        <dbReference type="Pfam" id="PF21788"/>
    </source>
</evidence>
<organism evidence="5 6">
    <name type="scientific">Aphis craccivora</name>
    <name type="common">Cowpea aphid</name>
    <dbReference type="NCBI Taxonomy" id="307492"/>
    <lineage>
        <taxon>Eukaryota</taxon>
        <taxon>Metazoa</taxon>
        <taxon>Ecdysozoa</taxon>
        <taxon>Arthropoda</taxon>
        <taxon>Hexapoda</taxon>
        <taxon>Insecta</taxon>
        <taxon>Pterygota</taxon>
        <taxon>Neoptera</taxon>
        <taxon>Paraneoptera</taxon>
        <taxon>Hemiptera</taxon>
        <taxon>Sternorrhyncha</taxon>
        <taxon>Aphidomorpha</taxon>
        <taxon>Aphidoidea</taxon>
        <taxon>Aphididae</taxon>
        <taxon>Aphidini</taxon>
        <taxon>Aphis</taxon>
        <taxon>Aphis</taxon>
    </lineage>
</organism>
<accession>A0A6G0VT99</accession>
<dbReference type="PANTHER" id="PTHR47577">
    <property type="entry name" value="THAP DOMAIN-CONTAINING PROTEIN 6"/>
    <property type="match status" value="1"/>
</dbReference>
<dbReference type="InterPro" id="IPR048367">
    <property type="entry name" value="TNP-like_RNaseH_C"/>
</dbReference>
<dbReference type="Pfam" id="PF21787">
    <property type="entry name" value="TNP-like_RNaseH_N"/>
    <property type="match status" value="1"/>
</dbReference>
<reference evidence="5 6" key="1">
    <citation type="submission" date="2019-08" db="EMBL/GenBank/DDBJ databases">
        <title>Whole genome of Aphis craccivora.</title>
        <authorList>
            <person name="Voronova N.V."/>
            <person name="Shulinski R.S."/>
            <person name="Bandarenka Y.V."/>
            <person name="Zhorov D.G."/>
            <person name="Warner D."/>
        </authorList>
    </citation>
    <scope>NUCLEOTIDE SEQUENCE [LARGE SCALE GENOMIC DNA]</scope>
    <source>
        <strain evidence="5">180601</strain>
        <tissue evidence="5">Whole Body</tissue>
    </source>
</reference>
<dbReference type="Proteomes" id="UP000478052">
    <property type="component" value="Unassembled WGS sequence"/>
</dbReference>
<protein>
    <submittedName>
        <fullName evidence="5">THAP-type domain-containing protein</fullName>
    </submittedName>
</protein>
<gene>
    <name evidence="5" type="ORF">FWK35_00036526</name>
</gene>
<keyword evidence="6" id="KW-1185">Reference proteome</keyword>
<sequence length="527" mass="60287">MKINGNTLQNYEKLTVLTFDEMKIATTMEYDQLKYEVVGPHSQMQVVMARGIASKWKQPIFVGFDIKMTKSLLFDIIHNLNDIGFKVICCVSDCGGGNVGLWKQLEITFENPVFVTPSGQRIVHVPDAPHLLKLTRNWLIDTGFTLNELEINKKPLEALISKVTSEVSVCYKLTKEHLTCEEPQRQRVKLATQIFSHTTATALRYYKPIENIQLLDHTAHFIELMNNWFDLANVAHAQDKSTPFKSPYGVFLKEQDTLLDEVYNTINAMRCKGKSSLQIFQKGILMYINGTKYLLKILREHGLQYLLTSKINQDALENLFSQLRSRGGLNDHPSPLNTLHRLRMIILGKNPGIVSTNSNTVDNNQEDYMVAKSLELANINIKYDENVDKGDYGSDTDTASEDYDPQNINDHQNENEMAIDGIEYLAGWVAKKFKLTFPEIGCTTTELNKKKSLPDHDYIMPSWINHLSYGGLITPSNDFRNIIIRVERLFNKFTKHEVPKGPNVVSKLTNKIFSRMMVDEKFKRVIK</sequence>
<dbReference type="Pfam" id="PF21788">
    <property type="entry name" value="TNP-like_GBD"/>
    <property type="match status" value="1"/>
</dbReference>
<evidence type="ECO:0000259" key="2">
    <source>
        <dbReference type="Pfam" id="PF21787"/>
    </source>
</evidence>
<dbReference type="InterPro" id="IPR048366">
    <property type="entry name" value="TNP-like_GBD"/>
</dbReference>
<dbReference type="InterPro" id="IPR048365">
    <property type="entry name" value="TNP-like_RNaseH_N"/>
</dbReference>
<evidence type="ECO:0000313" key="5">
    <source>
        <dbReference type="EMBL" id="KAF0707057.1"/>
    </source>
</evidence>
<feature type="domain" description="Transposable element P transposase-like RNase H C-terminal" evidence="4">
    <location>
        <begin position="309"/>
        <end position="334"/>
    </location>
</feature>
<dbReference type="OrthoDB" id="6621003at2759"/>
<proteinExistence type="predicted"/>
<dbReference type="InterPro" id="IPR022242">
    <property type="entry name" value="TNP-like_C"/>
</dbReference>
<feature type="non-terminal residue" evidence="5">
    <location>
        <position position="527"/>
    </location>
</feature>
<evidence type="ECO:0000259" key="1">
    <source>
        <dbReference type="Pfam" id="PF12596"/>
    </source>
</evidence>
<feature type="domain" description="Transposable element P transposase-like RNase H" evidence="2">
    <location>
        <begin position="6"/>
        <end position="105"/>
    </location>
</feature>
<dbReference type="Pfam" id="PF12596">
    <property type="entry name" value="Tnp_P_element_C"/>
    <property type="match status" value="1"/>
</dbReference>
<name>A0A6G0VT99_APHCR</name>
<dbReference type="PANTHER" id="PTHR47577:SF2">
    <property type="entry name" value="THAP DOMAIN CONTAINING 9"/>
    <property type="match status" value="1"/>
</dbReference>
<comment type="caution">
    <text evidence="5">The sequence shown here is derived from an EMBL/GenBank/DDBJ whole genome shotgun (WGS) entry which is preliminary data.</text>
</comment>
<evidence type="ECO:0000313" key="6">
    <source>
        <dbReference type="Proteomes" id="UP000478052"/>
    </source>
</evidence>
<dbReference type="Pfam" id="PF21789">
    <property type="entry name" value="TNP-like_RNaseH_C"/>
    <property type="match status" value="1"/>
</dbReference>